<sequence length="126" mass="13722">MQKPPGCPITTHQSLNSHNSTAALPQIEELGCIPIQAYQIRARRQTSQRRQTPQRDQVKSAISRGAFYDTKGQAKGQASGQAKGQAKGQARSKVRARLRAIRGISTEASVVQEPSEAKEKTIAWVG</sequence>
<dbReference type="RefSeq" id="XP_060295443.1">
    <property type="nucleotide sequence ID" value="XM_060434728.1"/>
</dbReference>
<dbReference type="EMBL" id="JAUIRO010000005">
    <property type="protein sequence ID" value="KAK0714121.1"/>
    <property type="molecule type" value="Genomic_DNA"/>
</dbReference>
<feature type="region of interest" description="Disordered" evidence="1">
    <location>
        <begin position="42"/>
        <end position="94"/>
    </location>
</feature>
<dbReference type="Proteomes" id="UP001172101">
    <property type="component" value="Unassembled WGS sequence"/>
</dbReference>
<evidence type="ECO:0000256" key="1">
    <source>
        <dbReference type="SAM" id="MobiDB-lite"/>
    </source>
</evidence>
<evidence type="ECO:0000313" key="2">
    <source>
        <dbReference type="EMBL" id="KAK0714121.1"/>
    </source>
</evidence>
<evidence type="ECO:0000313" key="3">
    <source>
        <dbReference type="Proteomes" id="UP001172101"/>
    </source>
</evidence>
<accession>A0AA40AE11</accession>
<gene>
    <name evidence="2" type="ORF">B0T26DRAFT_385283</name>
</gene>
<proteinExistence type="predicted"/>
<dbReference type="AlphaFoldDB" id="A0AA40AE11"/>
<reference evidence="2" key="1">
    <citation type="submission" date="2023-06" db="EMBL/GenBank/DDBJ databases">
        <title>Genome-scale phylogeny and comparative genomics of the fungal order Sordariales.</title>
        <authorList>
            <consortium name="Lawrence Berkeley National Laboratory"/>
            <person name="Hensen N."/>
            <person name="Bonometti L."/>
            <person name="Westerberg I."/>
            <person name="Brannstrom I.O."/>
            <person name="Guillou S."/>
            <person name="Cros-Aarteil S."/>
            <person name="Calhoun S."/>
            <person name="Haridas S."/>
            <person name="Kuo A."/>
            <person name="Mondo S."/>
            <person name="Pangilinan J."/>
            <person name="Riley R."/>
            <person name="LaButti K."/>
            <person name="Andreopoulos B."/>
            <person name="Lipzen A."/>
            <person name="Chen C."/>
            <person name="Yanf M."/>
            <person name="Daum C."/>
            <person name="Ng V."/>
            <person name="Clum A."/>
            <person name="Steindorff A."/>
            <person name="Ohm R."/>
            <person name="Martin F."/>
            <person name="Silar P."/>
            <person name="Natvig D."/>
            <person name="Lalanne C."/>
            <person name="Gautier V."/>
            <person name="Ament-velasquez S.L."/>
            <person name="Kruys A."/>
            <person name="Hutchinson M.I."/>
            <person name="Powell A.J."/>
            <person name="Barry K."/>
            <person name="Miller A.N."/>
            <person name="Grigoriev I.V."/>
            <person name="Debuchy R."/>
            <person name="Gladieux P."/>
            <person name="Thoren M.H."/>
            <person name="Johannesson H."/>
        </authorList>
    </citation>
    <scope>NUCLEOTIDE SEQUENCE</scope>
    <source>
        <strain evidence="2">SMH2392-1A</strain>
    </source>
</reference>
<comment type="caution">
    <text evidence="2">The sequence shown here is derived from an EMBL/GenBank/DDBJ whole genome shotgun (WGS) entry which is preliminary data.</text>
</comment>
<feature type="region of interest" description="Disordered" evidence="1">
    <location>
        <begin position="1"/>
        <end position="20"/>
    </location>
</feature>
<name>A0AA40AE11_9PEZI</name>
<feature type="compositionally biased region" description="Polar residues" evidence="1">
    <location>
        <begin position="10"/>
        <end position="20"/>
    </location>
</feature>
<dbReference type="GeneID" id="85317998"/>
<protein>
    <submittedName>
        <fullName evidence="2">Uncharacterized protein</fullName>
    </submittedName>
</protein>
<organism evidence="2 3">
    <name type="scientific">Lasiosphaeria miniovina</name>
    <dbReference type="NCBI Taxonomy" id="1954250"/>
    <lineage>
        <taxon>Eukaryota</taxon>
        <taxon>Fungi</taxon>
        <taxon>Dikarya</taxon>
        <taxon>Ascomycota</taxon>
        <taxon>Pezizomycotina</taxon>
        <taxon>Sordariomycetes</taxon>
        <taxon>Sordariomycetidae</taxon>
        <taxon>Sordariales</taxon>
        <taxon>Lasiosphaeriaceae</taxon>
        <taxon>Lasiosphaeria</taxon>
    </lineage>
</organism>
<keyword evidence="3" id="KW-1185">Reference proteome</keyword>